<evidence type="ECO:0000313" key="2">
    <source>
        <dbReference type="EnsemblMetazoa" id="AFUN014880-PA"/>
    </source>
</evidence>
<proteinExistence type="predicted"/>
<evidence type="ECO:0000256" key="1">
    <source>
        <dbReference type="SAM" id="MobiDB-lite"/>
    </source>
</evidence>
<dbReference type="AlphaFoldDB" id="A0A182S369"/>
<feature type="region of interest" description="Disordered" evidence="1">
    <location>
        <begin position="1"/>
        <end position="23"/>
    </location>
</feature>
<reference evidence="2" key="1">
    <citation type="submission" date="2020-05" db="UniProtKB">
        <authorList>
            <consortium name="EnsemblMetazoa"/>
        </authorList>
    </citation>
    <scope>IDENTIFICATION</scope>
    <source>
        <strain evidence="2">FUMOZ</strain>
    </source>
</reference>
<protein>
    <submittedName>
        <fullName evidence="2">Uncharacterized protein</fullName>
    </submittedName>
</protein>
<sequence length="59" mass="6488">MGGKWENKNPIKKLPPSSPPPVRVCGNTGKRGLTYTHARIGAVFHHFTRRPRVGLVVGL</sequence>
<dbReference type="VEuPathDB" id="VectorBase:AFUN014880"/>
<name>A0A182S369_ANOFN</name>
<organism evidence="2">
    <name type="scientific">Anopheles funestus</name>
    <name type="common">African malaria mosquito</name>
    <dbReference type="NCBI Taxonomy" id="62324"/>
    <lineage>
        <taxon>Eukaryota</taxon>
        <taxon>Metazoa</taxon>
        <taxon>Ecdysozoa</taxon>
        <taxon>Arthropoda</taxon>
        <taxon>Hexapoda</taxon>
        <taxon>Insecta</taxon>
        <taxon>Pterygota</taxon>
        <taxon>Neoptera</taxon>
        <taxon>Endopterygota</taxon>
        <taxon>Diptera</taxon>
        <taxon>Nematocera</taxon>
        <taxon>Culicoidea</taxon>
        <taxon>Culicidae</taxon>
        <taxon>Anophelinae</taxon>
        <taxon>Anopheles</taxon>
    </lineage>
</organism>
<dbReference type="EnsemblMetazoa" id="AFUN014880-RA">
    <property type="protein sequence ID" value="AFUN014880-PA"/>
    <property type="gene ID" value="AFUN014880"/>
</dbReference>
<accession>A0A182S369</accession>